<accession>A0A7L0AEV6</accession>
<evidence type="ECO:0000256" key="9">
    <source>
        <dbReference type="ARBA" id="ARBA00023292"/>
    </source>
</evidence>
<protein>
    <submittedName>
        <fullName evidence="12">LAMA1 protein</fullName>
    </submittedName>
</protein>
<keyword evidence="2" id="KW-0964">Secreted</keyword>
<dbReference type="Proteomes" id="UP000537039">
    <property type="component" value="Unassembled WGS sequence"/>
</dbReference>
<dbReference type="GO" id="GO:0048514">
    <property type="term" value="P:blood vessel morphogenesis"/>
    <property type="evidence" value="ECO:0007669"/>
    <property type="project" value="TreeGrafter"/>
</dbReference>
<feature type="domain" description="Laminin EGF-like" evidence="11">
    <location>
        <begin position="71"/>
        <end position="122"/>
    </location>
</feature>
<evidence type="ECO:0000256" key="8">
    <source>
        <dbReference type="ARBA" id="ARBA00023180"/>
    </source>
</evidence>
<dbReference type="PROSITE" id="PS01248">
    <property type="entry name" value="EGF_LAM_1"/>
    <property type="match status" value="2"/>
</dbReference>
<keyword evidence="3" id="KW-0272">Extracellular matrix</keyword>
<reference evidence="12 13" key="1">
    <citation type="submission" date="2019-09" db="EMBL/GenBank/DDBJ databases">
        <title>Bird 10,000 Genomes (B10K) Project - Family phase.</title>
        <authorList>
            <person name="Zhang G."/>
        </authorList>
    </citation>
    <scope>NUCLEOTIDE SEQUENCE [LARGE SCALE GENOMIC DNA]</scope>
    <source>
        <strain evidence="12">B10K-DU-001-47</strain>
        <tissue evidence="12">Muscle</tissue>
    </source>
</reference>
<comment type="caution">
    <text evidence="12">The sequence shown here is derived from an EMBL/GenBank/DDBJ whole genome shotgun (WGS) entry which is preliminary data.</text>
</comment>
<evidence type="ECO:0000256" key="5">
    <source>
        <dbReference type="ARBA" id="ARBA00022737"/>
    </source>
</evidence>
<dbReference type="Gene3D" id="2.10.25.10">
    <property type="entry name" value="Laminin"/>
    <property type="match status" value="2"/>
</dbReference>
<dbReference type="PROSITE" id="PS50027">
    <property type="entry name" value="EGF_LAM_2"/>
    <property type="match status" value="1"/>
</dbReference>
<feature type="non-terminal residue" evidence="12">
    <location>
        <position position="122"/>
    </location>
</feature>
<dbReference type="PANTHER" id="PTHR10574:SF409">
    <property type="entry name" value="LAMININ SUBUNIT ALPHA-1"/>
    <property type="match status" value="1"/>
</dbReference>
<dbReference type="GO" id="GO:0005576">
    <property type="term" value="C:extracellular region"/>
    <property type="evidence" value="ECO:0007669"/>
    <property type="project" value="UniProtKB-ARBA"/>
</dbReference>
<dbReference type="GO" id="GO:0005604">
    <property type="term" value="C:basement membrane"/>
    <property type="evidence" value="ECO:0007669"/>
    <property type="project" value="UniProtKB-SubCell"/>
</dbReference>
<dbReference type="GO" id="GO:0009888">
    <property type="term" value="P:tissue development"/>
    <property type="evidence" value="ECO:0007669"/>
    <property type="project" value="TreeGrafter"/>
</dbReference>
<keyword evidence="8" id="KW-0325">Glycoprotein</keyword>
<organism evidence="12 13">
    <name type="scientific">Ciconia maguari</name>
    <dbReference type="NCBI Taxonomy" id="52777"/>
    <lineage>
        <taxon>Eukaryota</taxon>
        <taxon>Metazoa</taxon>
        <taxon>Chordata</taxon>
        <taxon>Craniata</taxon>
        <taxon>Vertebrata</taxon>
        <taxon>Euteleostomi</taxon>
        <taxon>Archelosauria</taxon>
        <taxon>Archosauria</taxon>
        <taxon>Dinosauria</taxon>
        <taxon>Saurischia</taxon>
        <taxon>Theropoda</taxon>
        <taxon>Coelurosauria</taxon>
        <taxon>Aves</taxon>
        <taxon>Neognathae</taxon>
        <taxon>Neoaves</taxon>
        <taxon>Aequornithes</taxon>
        <taxon>Ciconiiformes</taxon>
        <taxon>Ciconiidae</taxon>
        <taxon>Ciconia</taxon>
    </lineage>
</organism>
<dbReference type="InterPro" id="IPR000742">
    <property type="entry name" value="EGF"/>
</dbReference>
<keyword evidence="4" id="KW-0732">Signal</keyword>
<gene>
    <name evidence="12" type="primary">Lama1_0</name>
    <name evidence="12" type="ORF">CICMAG_R04288</name>
</gene>
<dbReference type="SMART" id="SM00180">
    <property type="entry name" value="EGF_Lam"/>
    <property type="match status" value="2"/>
</dbReference>
<dbReference type="PROSITE" id="PS00022">
    <property type="entry name" value="EGF_1"/>
    <property type="match status" value="1"/>
</dbReference>
<keyword evidence="7 10" id="KW-1015">Disulfide bond</keyword>
<dbReference type="FunFam" id="2.10.25.10:FF:000069">
    <property type="entry name" value="Laminin subunit alpha 1"/>
    <property type="match status" value="1"/>
</dbReference>
<dbReference type="InterPro" id="IPR050440">
    <property type="entry name" value="Laminin/Netrin_ECM"/>
</dbReference>
<evidence type="ECO:0000259" key="11">
    <source>
        <dbReference type="PROSITE" id="PS50027"/>
    </source>
</evidence>
<dbReference type="EMBL" id="VXAE01003063">
    <property type="protein sequence ID" value="NXJ33392.1"/>
    <property type="molecule type" value="Genomic_DNA"/>
</dbReference>
<dbReference type="GO" id="GO:0007411">
    <property type="term" value="P:axon guidance"/>
    <property type="evidence" value="ECO:0007669"/>
    <property type="project" value="TreeGrafter"/>
</dbReference>
<comment type="caution">
    <text evidence="10">Lacks conserved residue(s) required for the propagation of feature annotation.</text>
</comment>
<keyword evidence="13" id="KW-1185">Reference proteome</keyword>
<dbReference type="GO" id="GO:0009887">
    <property type="term" value="P:animal organ morphogenesis"/>
    <property type="evidence" value="ECO:0007669"/>
    <property type="project" value="TreeGrafter"/>
</dbReference>
<sequence length="122" mass="13701">CNCHNKAEDCYYNQSIADQKRSMDIHGQYIGGGVCLNCTQHTTGINCEMCADGYFRPHKVSPYEDHPCYPCGCDLFGSLSSDCVKDEHHSDSQRGQCQCREGYTGEKCDRCAFGYRGYPNCL</sequence>
<evidence type="ECO:0000313" key="13">
    <source>
        <dbReference type="Proteomes" id="UP000537039"/>
    </source>
</evidence>
<evidence type="ECO:0000256" key="3">
    <source>
        <dbReference type="ARBA" id="ARBA00022530"/>
    </source>
</evidence>
<dbReference type="CDD" id="cd00055">
    <property type="entry name" value="EGF_Lam"/>
    <property type="match status" value="1"/>
</dbReference>
<dbReference type="AlphaFoldDB" id="A0A7L0AEV6"/>
<evidence type="ECO:0000256" key="4">
    <source>
        <dbReference type="ARBA" id="ARBA00022729"/>
    </source>
</evidence>
<dbReference type="PANTHER" id="PTHR10574">
    <property type="entry name" value="NETRIN/LAMININ-RELATED"/>
    <property type="match status" value="1"/>
</dbReference>
<evidence type="ECO:0000256" key="1">
    <source>
        <dbReference type="ARBA" id="ARBA00004302"/>
    </source>
</evidence>
<keyword evidence="6" id="KW-0084">Basement membrane</keyword>
<dbReference type="GO" id="GO:0043010">
    <property type="term" value="P:camera-type eye development"/>
    <property type="evidence" value="ECO:0007669"/>
    <property type="project" value="TreeGrafter"/>
</dbReference>
<proteinExistence type="predicted"/>
<evidence type="ECO:0000313" key="12">
    <source>
        <dbReference type="EMBL" id="NXJ33392.1"/>
    </source>
</evidence>
<evidence type="ECO:0000256" key="2">
    <source>
        <dbReference type="ARBA" id="ARBA00022525"/>
    </source>
</evidence>
<feature type="disulfide bond" evidence="10">
    <location>
        <begin position="99"/>
        <end position="108"/>
    </location>
</feature>
<feature type="disulfide bond" evidence="10">
    <location>
        <begin position="71"/>
        <end position="83"/>
    </location>
</feature>
<feature type="non-terminal residue" evidence="12">
    <location>
        <position position="1"/>
    </location>
</feature>
<evidence type="ECO:0000256" key="6">
    <source>
        <dbReference type="ARBA" id="ARBA00022869"/>
    </source>
</evidence>
<dbReference type="InterPro" id="IPR002049">
    <property type="entry name" value="LE_dom"/>
</dbReference>
<name>A0A7L0AEV6_9AVES</name>
<comment type="subcellular location">
    <subcellularLocation>
        <location evidence="1">Secreted</location>
        <location evidence="1">Extracellular space</location>
        <location evidence="1">Extracellular matrix</location>
        <location evidence="1">Basement membrane</location>
    </subcellularLocation>
</comment>
<keyword evidence="5" id="KW-0677">Repeat</keyword>
<dbReference type="GO" id="GO:0005201">
    <property type="term" value="F:extracellular matrix structural constituent"/>
    <property type="evidence" value="ECO:0007669"/>
    <property type="project" value="TreeGrafter"/>
</dbReference>
<keyword evidence="9 10" id="KW-0424">Laminin EGF-like domain</keyword>
<evidence type="ECO:0000256" key="7">
    <source>
        <dbReference type="ARBA" id="ARBA00023157"/>
    </source>
</evidence>
<evidence type="ECO:0000256" key="10">
    <source>
        <dbReference type="PROSITE-ProRule" id="PRU00460"/>
    </source>
</evidence>
<dbReference type="SUPFAM" id="SSF57196">
    <property type="entry name" value="EGF/Laminin"/>
    <property type="match status" value="2"/>
</dbReference>
<dbReference type="Pfam" id="PF00053">
    <property type="entry name" value="EGF_laminin"/>
    <property type="match status" value="2"/>
</dbReference>